<feature type="region of interest" description="Disordered" evidence="1">
    <location>
        <begin position="1"/>
        <end position="45"/>
    </location>
</feature>
<protein>
    <submittedName>
        <fullName evidence="2">Uncharacterized protein</fullName>
    </submittedName>
</protein>
<sequence>MNGLILQDGNKRPSRWRPETHGGEHRASCFTEPRPSNAEPRFGNRKEGDNAAALWFAGKRRCLCGCASLAPGDPQGTVVALGSTFSLAVGASC</sequence>
<comment type="caution">
    <text evidence="2">The sequence shown here is derived from an EMBL/GenBank/DDBJ whole genome shotgun (WGS) entry which is preliminary data.</text>
</comment>
<dbReference type="EMBL" id="JAINUF010000008">
    <property type="protein sequence ID" value="KAJ8352270.1"/>
    <property type="molecule type" value="Genomic_DNA"/>
</dbReference>
<dbReference type="Proteomes" id="UP001152622">
    <property type="component" value="Chromosome 8"/>
</dbReference>
<name>A0A9Q1IT03_SYNKA</name>
<gene>
    <name evidence="2" type="ORF">SKAU_G00237460</name>
</gene>
<evidence type="ECO:0000313" key="2">
    <source>
        <dbReference type="EMBL" id="KAJ8352270.1"/>
    </source>
</evidence>
<evidence type="ECO:0000313" key="3">
    <source>
        <dbReference type="Proteomes" id="UP001152622"/>
    </source>
</evidence>
<dbReference type="AlphaFoldDB" id="A0A9Q1IT03"/>
<proteinExistence type="predicted"/>
<evidence type="ECO:0000256" key="1">
    <source>
        <dbReference type="SAM" id="MobiDB-lite"/>
    </source>
</evidence>
<accession>A0A9Q1IT03</accession>
<keyword evidence="3" id="KW-1185">Reference proteome</keyword>
<reference evidence="2" key="1">
    <citation type="journal article" date="2023" name="Science">
        <title>Genome structures resolve the early diversification of teleost fishes.</title>
        <authorList>
            <person name="Parey E."/>
            <person name="Louis A."/>
            <person name="Montfort J."/>
            <person name="Bouchez O."/>
            <person name="Roques C."/>
            <person name="Iampietro C."/>
            <person name="Lluch J."/>
            <person name="Castinel A."/>
            <person name="Donnadieu C."/>
            <person name="Desvignes T."/>
            <person name="Floi Bucao C."/>
            <person name="Jouanno E."/>
            <person name="Wen M."/>
            <person name="Mejri S."/>
            <person name="Dirks R."/>
            <person name="Jansen H."/>
            <person name="Henkel C."/>
            <person name="Chen W.J."/>
            <person name="Zahm M."/>
            <person name="Cabau C."/>
            <person name="Klopp C."/>
            <person name="Thompson A.W."/>
            <person name="Robinson-Rechavi M."/>
            <person name="Braasch I."/>
            <person name="Lecointre G."/>
            <person name="Bobe J."/>
            <person name="Postlethwait J.H."/>
            <person name="Berthelot C."/>
            <person name="Roest Crollius H."/>
            <person name="Guiguen Y."/>
        </authorList>
    </citation>
    <scope>NUCLEOTIDE SEQUENCE</scope>
    <source>
        <strain evidence="2">WJC10195</strain>
    </source>
</reference>
<organism evidence="2 3">
    <name type="scientific">Synaphobranchus kaupii</name>
    <name type="common">Kaup's arrowtooth eel</name>
    <dbReference type="NCBI Taxonomy" id="118154"/>
    <lineage>
        <taxon>Eukaryota</taxon>
        <taxon>Metazoa</taxon>
        <taxon>Chordata</taxon>
        <taxon>Craniata</taxon>
        <taxon>Vertebrata</taxon>
        <taxon>Euteleostomi</taxon>
        <taxon>Actinopterygii</taxon>
        <taxon>Neopterygii</taxon>
        <taxon>Teleostei</taxon>
        <taxon>Anguilliformes</taxon>
        <taxon>Synaphobranchidae</taxon>
        <taxon>Synaphobranchus</taxon>
    </lineage>
</organism>
<feature type="compositionally biased region" description="Basic and acidic residues" evidence="1">
    <location>
        <begin position="16"/>
        <end position="27"/>
    </location>
</feature>